<feature type="region of interest" description="Disordered" evidence="1">
    <location>
        <begin position="459"/>
        <end position="480"/>
    </location>
</feature>
<feature type="compositionally biased region" description="Basic and acidic residues" evidence="1">
    <location>
        <begin position="462"/>
        <end position="475"/>
    </location>
</feature>
<sequence>MNRDEDFNALQKDIQDFYLLICDKEEGIINVVDSKAKNKITFLSTLNDDDDDVTKKDGKKENFILQQPTADEDSLTGDGTTIAIVGKNIFPLTTTTSFIFENHLKENAQISKTFVKLIKAYWKKEDFALKARVVGTGGGATFSSLSSAVFSKTSIKQQQQQEQENNLPKIEDYFKVEKKKTNRATIDTKNLTLEFIIQKIFLIQKEVDEDKDEDEEKEKVRVRLLKSFSSELYESLSLSNSFSKEGVGGERKKDKSEREGDKGKNNGEEYFPNSGIDFVSIYSIVWLICVWINIEMKSKIINVFQCAAPSILKRYFSFKNLDLSIANLKENVESEAANVFLSLSPNRIWKSVEFSNNKNKIEAILLYNDESDFFSENFFKKMSALLEFSDENTFFQKYVKTGRLIAFNTHFCRMLKIFSFAVESILFDITEQREEVSEVTTTTTTTTTTSSLAMIDESEQWGQREREHEKEKEDGLQQQQQQHVEQFRRHILIFGTESKLFFHSLPKSLQQKYKESNITNNLDKKGASKQIINIFQKINLL</sequence>
<protein>
    <submittedName>
        <fullName evidence="2">Uncharacterized protein</fullName>
    </submittedName>
</protein>
<evidence type="ECO:0000256" key="1">
    <source>
        <dbReference type="SAM" id="MobiDB-lite"/>
    </source>
</evidence>
<name>A0A9C7BX95_9VIRU</name>
<evidence type="ECO:0000313" key="2">
    <source>
        <dbReference type="EMBL" id="BDT63342.1"/>
    </source>
</evidence>
<feature type="compositionally biased region" description="Basic and acidic residues" evidence="1">
    <location>
        <begin position="247"/>
        <end position="266"/>
    </location>
</feature>
<reference evidence="2" key="1">
    <citation type="submission" date="2022-10" db="EMBL/GenBank/DDBJ databases">
        <title>Genome sequences of endogenous nimaviruses in decapod crustaceans.</title>
        <authorList>
            <person name="Kawato S."/>
            <person name="Nozaki R."/>
            <person name="Kondo H."/>
            <person name="Hirono I."/>
        </authorList>
    </citation>
    <scope>NUCLEOTIDE SEQUENCE</scope>
    <source>
        <strain evidence="2">TUMSAT20210906</strain>
    </source>
</reference>
<organism evidence="2">
    <name type="scientific">Armadillidium vulgare clopovirus</name>
    <dbReference type="NCBI Taxonomy" id="2984284"/>
    <lineage>
        <taxon>Viruses</taxon>
        <taxon>Viruses incertae sedis</taxon>
        <taxon>Naldaviricetes</taxon>
        <taxon>Nimaviridae</taxon>
    </lineage>
</organism>
<proteinExistence type="predicted"/>
<feature type="region of interest" description="Disordered" evidence="1">
    <location>
        <begin position="242"/>
        <end position="266"/>
    </location>
</feature>
<dbReference type="EMBL" id="LC738883">
    <property type="protein sequence ID" value="BDT63342.1"/>
    <property type="molecule type" value="Genomic_DNA"/>
</dbReference>
<accession>A0A9C7BX95</accession>